<dbReference type="InterPro" id="IPR037171">
    <property type="entry name" value="NagB/RpiA_transferase-like"/>
</dbReference>
<dbReference type="InterPro" id="IPR051054">
    <property type="entry name" value="SorC_transcr_regulators"/>
</dbReference>
<evidence type="ECO:0000256" key="3">
    <source>
        <dbReference type="ARBA" id="ARBA00023125"/>
    </source>
</evidence>
<keyword evidence="8" id="KW-1185">Reference proteome</keyword>
<name>A0A0U5B4M9_9BACL</name>
<evidence type="ECO:0000259" key="6">
    <source>
        <dbReference type="Pfam" id="PF21715"/>
    </source>
</evidence>
<gene>
    <name evidence="7" type="primary">cggR</name>
    <name evidence="7" type="ORF">CB4_00771</name>
</gene>
<dbReference type="Proteomes" id="UP000217696">
    <property type="component" value="Chromosome"/>
</dbReference>
<dbReference type="PANTHER" id="PTHR34294">
    <property type="entry name" value="TRANSCRIPTIONAL REGULATOR-RELATED"/>
    <property type="match status" value="1"/>
</dbReference>
<evidence type="ECO:0000259" key="5">
    <source>
        <dbReference type="Pfam" id="PF04198"/>
    </source>
</evidence>
<keyword evidence="3" id="KW-0238">DNA-binding</keyword>
<accession>A0A0U5B4M9</accession>
<dbReference type="InterPro" id="IPR036388">
    <property type="entry name" value="WH-like_DNA-bd_sf"/>
</dbReference>
<dbReference type="EMBL" id="AP017312">
    <property type="protein sequence ID" value="BAU26630.1"/>
    <property type="molecule type" value="Genomic_DNA"/>
</dbReference>
<dbReference type="InterPro" id="IPR048715">
    <property type="entry name" value="CggR_N"/>
</dbReference>
<evidence type="ECO:0000256" key="1">
    <source>
        <dbReference type="ARBA" id="ARBA00010466"/>
    </source>
</evidence>
<dbReference type="SUPFAM" id="SSF100950">
    <property type="entry name" value="NagB/RpiA/CoA transferase-like"/>
    <property type="match status" value="1"/>
</dbReference>
<dbReference type="SUPFAM" id="SSF46785">
    <property type="entry name" value="Winged helix' DNA-binding domain"/>
    <property type="match status" value="1"/>
</dbReference>
<dbReference type="Gene3D" id="3.40.50.1360">
    <property type="match status" value="1"/>
</dbReference>
<proteinExistence type="inferred from homology"/>
<evidence type="ECO:0000256" key="4">
    <source>
        <dbReference type="ARBA" id="ARBA00023163"/>
    </source>
</evidence>
<reference evidence="7 8" key="1">
    <citation type="submission" date="2015-12" db="EMBL/GenBank/DDBJ databases">
        <title>Genome sequence of Aneurinibacillus soli.</title>
        <authorList>
            <person name="Lee J.S."/>
            <person name="Lee K.C."/>
            <person name="Kim K.K."/>
            <person name="Lee B.W."/>
        </authorList>
    </citation>
    <scope>NUCLEOTIDE SEQUENCE [LARGE SCALE GENOMIC DNA]</scope>
    <source>
        <strain evidence="7 8">CB4</strain>
    </source>
</reference>
<dbReference type="Gene3D" id="1.10.10.10">
    <property type="entry name" value="Winged helix-like DNA-binding domain superfamily/Winged helix DNA-binding domain"/>
    <property type="match status" value="1"/>
</dbReference>
<dbReference type="PANTHER" id="PTHR34294:SF5">
    <property type="entry name" value="CENTRAL GLYCOLYTIC GENES REGULATOR"/>
    <property type="match status" value="1"/>
</dbReference>
<dbReference type="GO" id="GO:0030246">
    <property type="term" value="F:carbohydrate binding"/>
    <property type="evidence" value="ECO:0007669"/>
    <property type="project" value="InterPro"/>
</dbReference>
<evidence type="ECO:0000313" key="7">
    <source>
        <dbReference type="EMBL" id="BAU26630.1"/>
    </source>
</evidence>
<dbReference type="InterPro" id="IPR036390">
    <property type="entry name" value="WH_DNA-bd_sf"/>
</dbReference>
<protein>
    <submittedName>
        <fullName evidence="7">Central glycolytic genes regulator</fullName>
    </submittedName>
</protein>
<keyword evidence="2" id="KW-0805">Transcription regulation</keyword>
<sequence>MADVNGMLLLQRMAPEALAMMEERYYILRQIRLLQPVGRRMLADVLNSTERIIRREVDFLREQRLLDSNRAGMFVTPDGEMMIEQLHSFWKEVGGIRERETEAERLLQIRRVVVVPGDADENEWVKEDLARQAADELNKLLPGRGIVAVAGGTTVAQMAGVVRLFPQADQITVVPARGALGENVELEANTVAAELASHAGASYRLLYLPDMIEEDVRRNIERDPGIAEVLELIAKTDVLVHGIGVAAEMSRRRGLNENVTHILQEHQAVSEVFGYYFNRAGELVYRMSTVGMQMENVHMLPSVLAIAGGKSKAEAIVSYIRNRANYVLVTDEAAISEVLSLLKESSTHEEEIRYDKDRD</sequence>
<comment type="similarity">
    <text evidence="1">Belongs to the SorC transcriptional regulatory family.</text>
</comment>
<dbReference type="AlphaFoldDB" id="A0A0U5B4M9"/>
<dbReference type="GO" id="GO:0003677">
    <property type="term" value="F:DNA binding"/>
    <property type="evidence" value="ECO:0007669"/>
    <property type="project" value="UniProtKB-KW"/>
</dbReference>
<dbReference type="InterPro" id="IPR007324">
    <property type="entry name" value="Sugar-bd_dom_put"/>
</dbReference>
<evidence type="ECO:0000256" key="2">
    <source>
        <dbReference type="ARBA" id="ARBA00023015"/>
    </source>
</evidence>
<keyword evidence="4" id="KW-0804">Transcription</keyword>
<dbReference type="Pfam" id="PF21715">
    <property type="entry name" value="CggR_N"/>
    <property type="match status" value="1"/>
</dbReference>
<organism evidence="7 8">
    <name type="scientific">Aneurinibacillus soli</name>
    <dbReference type="NCBI Taxonomy" id="1500254"/>
    <lineage>
        <taxon>Bacteria</taxon>
        <taxon>Bacillati</taxon>
        <taxon>Bacillota</taxon>
        <taxon>Bacilli</taxon>
        <taxon>Bacillales</taxon>
        <taxon>Paenibacillaceae</taxon>
        <taxon>Aneurinibacillus group</taxon>
        <taxon>Aneurinibacillus</taxon>
    </lineage>
</organism>
<dbReference type="KEGG" id="asoc:CB4_00771"/>
<dbReference type="RefSeq" id="WP_157737774.1">
    <property type="nucleotide sequence ID" value="NZ_AP017312.1"/>
</dbReference>
<evidence type="ECO:0000313" key="8">
    <source>
        <dbReference type="Proteomes" id="UP000217696"/>
    </source>
</evidence>
<dbReference type="Pfam" id="PF04198">
    <property type="entry name" value="Sugar-bind"/>
    <property type="match status" value="1"/>
</dbReference>
<feature type="domain" description="CggR N-terminal DNA binding" evidence="6">
    <location>
        <begin position="21"/>
        <end position="89"/>
    </location>
</feature>
<feature type="domain" description="Sugar-binding" evidence="5">
    <location>
        <begin position="95"/>
        <end position="339"/>
    </location>
</feature>